<proteinExistence type="predicted"/>
<reference evidence="2 3" key="1">
    <citation type="journal article" date="2002" name="DNA Res.">
        <title>Complete genome structure of the thermophilic cyanobacterium Thermosynechococcus elongatus BP-1.</title>
        <authorList>
            <person name="Nakamura Y."/>
            <person name="Kaneko T."/>
            <person name="Sato S."/>
            <person name="Ikeuchi M."/>
            <person name="Katoh H."/>
            <person name="Sasamoto S."/>
            <person name="Watanabe A."/>
            <person name="Iriguchi M."/>
            <person name="Kawashima K."/>
            <person name="Kimura T."/>
            <person name="Kishida Y."/>
            <person name="Kiyokawa C."/>
            <person name="Kohara M."/>
            <person name="Matsumoto M."/>
            <person name="Matsuno A."/>
            <person name="Nakazaki N."/>
            <person name="Shimpo S."/>
            <person name="Sugimoto M."/>
            <person name="Takeuchi C."/>
            <person name="Yamada M."/>
            <person name="Tabata S."/>
        </authorList>
    </citation>
    <scope>NUCLEOTIDE SEQUENCE [LARGE SCALE GENOMIC DNA]</scope>
    <source>
        <strain evidence="3">IAM M-273 / NIES-2133 / BP-1</strain>
    </source>
</reference>
<dbReference type="AlphaFoldDB" id="Q8DM93"/>
<dbReference type="Pfam" id="PF21948">
    <property type="entry name" value="LplA-B_cat"/>
    <property type="match status" value="1"/>
</dbReference>
<accession>Q8DM93</accession>
<dbReference type="SUPFAM" id="SSF55681">
    <property type="entry name" value="Class II aaRS and biotin synthetases"/>
    <property type="match status" value="1"/>
</dbReference>
<feature type="domain" description="BPL/LPL catalytic" evidence="1">
    <location>
        <begin position="42"/>
        <end position="228"/>
    </location>
</feature>
<dbReference type="PROSITE" id="PS51733">
    <property type="entry name" value="BPL_LPL_CATALYTIC"/>
    <property type="match status" value="1"/>
</dbReference>
<dbReference type="CDD" id="cd16443">
    <property type="entry name" value="LplA"/>
    <property type="match status" value="1"/>
</dbReference>
<dbReference type="EMBL" id="BA000039">
    <property type="protein sequence ID" value="BAC07781.1"/>
    <property type="molecule type" value="Genomic_DNA"/>
</dbReference>
<dbReference type="EnsemblBacteria" id="BAC07781">
    <property type="protein sequence ID" value="BAC07781"/>
    <property type="gene ID" value="BAC07781"/>
</dbReference>
<dbReference type="InterPro" id="IPR045864">
    <property type="entry name" value="aa-tRNA-synth_II/BPL/LPL"/>
</dbReference>
<evidence type="ECO:0000313" key="3">
    <source>
        <dbReference type="Proteomes" id="UP000000440"/>
    </source>
</evidence>
<dbReference type="eggNOG" id="COG0095">
    <property type="taxonomic scope" value="Bacteria"/>
</dbReference>
<evidence type="ECO:0000313" key="2">
    <source>
        <dbReference type="EMBL" id="BAC07781.1"/>
    </source>
</evidence>
<dbReference type="PANTHER" id="PTHR43679:SF2">
    <property type="entry name" value="OCTANOYL-[GCVH]:PROTEIN N-OCTANOYLTRANSFERASE"/>
    <property type="match status" value="1"/>
</dbReference>
<sequence length="246" mass="27587">MSAGCGSLLWGGGNGELMWRYIPPFAAPAKVQMAVDSWLWQRSDRPCLRFYTWSPPAISLGYRQGQIPEQWQHLHWQGQPVELVRRPTGGRAVLHQGDLTYSLVVWGLGQRRRQVYADLCQFLKGGFERLGWPLQLGEGGYGANAPINCFAQATVADLVLPTGEKVIGSAQAWRGDRVLQHGSIVLTPDPNLWQEVFGSVPHRQSLPPLAVVQEALLEAFEAQWQVSLTPEPLSDREWQEIKRILN</sequence>
<dbReference type="STRING" id="197221.gene:10746810"/>
<protein>
    <submittedName>
        <fullName evidence="2">Tlr0228 protein</fullName>
    </submittedName>
</protein>
<organism evidence="2 3">
    <name type="scientific">Thermosynechococcus vestitus (strain NIES-2133 / IAM M-273 / BP-1)</name>
    <dbReference type="NCBI Taxonomy" id="197221"/>
    <lineage>
        <taxon>Bacteria</taxon>
        <taxon>Bacillati</taxon>
        <taxon>Cyanobacteriota</taxon>
        <taxon>Cyanophyceae</taxon>
        <taxon>Acaryochloridales</taxon>
        <taxon>Thermosynechococcaceae</taxon>
        <taxon>Thermosynechococcus</taxon>
    </lineage>
</organism>
<evidence type="ECO:0000259" key="1">
    <source>
        <dbReference type="PROSITE" id="PS51733"/>
    </source>
</evidence>
<dbReference type="KEGG" id="tel:tlr0228"/>
<gene>
    <name evidence="2" type="ordered locus">tlr0228</name>
</gene>
<dbReference type="PANTHER" id="PTHR43679">
    <property type="entry name" value="OCTANOYLTRANSFERASE LIPM-RELATED"/>
    <property type="match status" value="1"/>
</dbReference>
<dbReference type="InterPro" id="IPR050664">
    <property type="entry name" value="Octanoyltrans_LipM/LipL"/>
</dbReference>
<keyword evidence="3" id="KW-1185">Reference proteome</keyword>
<name>Q8DM93_THEVB</name>
<dbReference type="Proteomes" id="UP000000440">
    <property type="component" value="Chromosome"/>
</dbReference>
<dbReference type="PATRIC" id="fig|197221.4.peg.233"/>
<dbReference type="InterPro" id="IPR004143">
    <property type="entry name" value="BPL_LPL_catalytic"/>
</dbReference>
<dbReference type="Gene3D" id="3.30.930.10">
    <property type="entry name" value="Bira Bifunctional Protein, Domain 2"/>
    <property type="match status" value="1"/>
</dbReference>